<evidence type="ECO:0000256" key="2">
    <source>
        <dbReference type="ARBA" id="ARBA00023043"/>
    </source>
</evidence>
<dbReference type="Proteomes" id="UP000479190">
    <property type="component" value="Unassembled WGS sequence"/>
</dbReference>
<organism evidence="5 6">
    <name type="scientific">Trichogramma brassicae</name>
    <dbReference type="NCBI Taxonomy" id="86971"/>
    <lineage>
        <taxon>Eukaryota</taxon>
        <taxon>Metazoa</taxon>
        <taxon>Ecdysozoa</taxon>
        <taxon>Arthropoda</taxon>
        <taxon>Hexapoda</taxon>
        <taxon>Insecta</taxon>
        <taxon>Pterygota</taxon>
        <taxon>Neoptera</taxon>
        <taxon>Endopterygota</taxon>
        <taxon>Hymenoptera</taxon>
        <taxon>Apocrita</taxon>
        <taxon>Proctotrupomorpha</taxon>
        <taxon>Chalcidoidea</taxon>
        <taxon>Trichogrammatidae</taxon>
        <taxon>Trichogramma</taxon>
    </lineage>
</organism>
<dbReference type="EMBL" id="CADCXV010000928">
    <property type="protein sequence ID" value="CAB0038857.1"/>
    <property type="molecule type" value="Genomic_DNA"/>
</dbReference>
<evidence type="ECO:0000256" key="1">
    <source>
        <dbReference type="ARBA" id="ARBA00022737"/>
    </source>
</evidence>
<feature type="repeat" description="ANK" evidence="3">
    <location>
        <begin position="160"/>
        <end position="192"/>
    </location>
</feature>
<dbReference type="PROSITE" id="PS50088">
    <property type="entry name" value="ANK_REPEAT"/>
    <property type="match status" value="4"/>
</dbReference>
<dbReference type="SUPFAM" id="SSF48403">
    <property type="entry name" value="Ankyrin repeat"/>
    <property type="match status" value="2"/>
</dbReference>
<evidence type="ECO:0000256" key="4">
    <source>
        <dbReference type="SAM" id="MobiDB-lite"/>
    </source>
</evidence>
<protein>
    <submittedName>
        <fullName evidence="5">Uncharacterized protein</fullName>
    </submittedName>
</protein>
<feature type="repeat" description="ANK" evidence="3">
    <location>
        <begin position="294"/>
        <end position="322"/>
    </location>
</feature>
<keyword evidence="6" id="KW-1185">Reference proteome</keyword>
<dbReference type="Pfam" id="PF12796">
    <property type="entry name" value="Ank_2"/>
    <property type="match status" value="3"/>
</dbReference>
<dbReference type="PANTHER" id="PTHR24198">
    <property type="entry name" value="ANKYRIN REPEAT AND PROTEIN KINASE DOMAIN-CONTAINING PROTEIN"/>
    <property type="match status" value="1"/>
</dbReference>
<feature type="compositionally biased region" description="Acidic residues" evidence="4">
    <location>
        <begin position="400"/>
        <end position="420"/>
    </location>
</feature>
<dbReference type="InterPro" id="IPR002110">
    <property type="entry name" value="Ankyrin_rpt"/>
</dbReference>
<evidence type="ECO:0000256" key="3">
    <source>
        <dbReference type="PROSITE-ProRule" id="PRU00023"/>
    </source>
</evidence>
<dbReference type="PANTHER" id="PTHR24198:SF165">
    <property type="entry name" value="ANKYRIN REPEAT-CONTAINING PROTEIN-RELATED"/>
    <property type="match status" value="1"/>
</dbReference>
<dbReference type="OrthoDB" id="496981at2759"/>
<proteinExistence type="predicted"/>
<dbReference type="PROSITE" id="PS50297">
    <property type="entry name" value="ANK_REP_REGION"/>
    <property type="match status" value="4"/>
</dbReference>
<dbReference type="SMART" id="SM00248">
    <property type="entry name" value="ANK"/>
    <property type="match status" value="8"/>
</dbReference>
<evidence type="ECO:0000313" key="5">
    <source>
        <dbReference type="EMBL" id="CAB0038857.1"/>
    </source>
</evidence>
<feature type="repeat" description="ANK" evidence="3">
    <location>
        <begin position="672"/>
        <end position="698"/>
    </location>
</feature>
<accession>A0A6H5IPX8</accession>
<dbReference type="AlphaFoldDB" id="A0A6H5IPX8"/>
<name>A0A6H5IPX8_9HYME</name>
<sequence length="898" mass="103928">MKITRRSNVKLKVNLFNELDPLISNWEGQYPDLKKLFRREEMDWLLKEYMTTVKSYEHLKITDVLDFAIKCGYKDKPDLDKSGKPLRRRTTPLHEAFGCSFLVGSSNVQNLFKIYDRYDVNYTDESGLTHFHVACKFGCDDVVGKFLEFGQNPNLLVPKSIDRPLHLALAGGHKKVAELLLRHDADPDSVNENKLTPLLAICIKGGNVDFAKRLVSRKNSTDAFKEVSRYANNYNDIKSLLEMSAGPNMANVDGLTTIRIICKKKNDAADMVETLFKICKDKHRVVQVDALDKKGRTPLQWAVANLRPNLVNVILNHGADLSKFIFPTLKHFNEGLMSQIELTLIHLGKLRIVSGARAVVKYLEKRGYKLNRMDAKTITTLFDKCGLFEKTDLDRHMSSDDESDSSYEVSSDEYDSDEADPEKLEKITILRDEVRDWENEGERDTFLQRLYPVIRDWEGQYPNVLDIFRREQIDRLLFDCVVHKPKHNGNSFGRYEPLTEFIEFVARSGYKDDQPDSDKNVQPSLHRTTPVHHAAKCRMTDWDVALRDLFDIYDRYDANYTDEFGFTHFHAACLAERDDVVEKFLVVGRLDPDCPVSGTGDAPLHLALRHQRDKTAELLLRWGADPNLANGQGFTPLHVIGQNCRYPWRVEMFFKINEERNQPVKIDARDKLGRTPLQLAVTNFLLHVVNALLDRGADAAAIVFPPYDIWFDELLELWYNDEWTIASQALGVVESLEKKGGYKLKRRDAWTIMKFFAKHRLFRQPTDLDERWYDDEQFCKWAKEWNQKIGPSQLPLGELVRLRPDEAARRFSSADYYKLIVPKWFLSERLHRLCTAHLCELMSRGFFRRWALDALLKLTAGYHLPILCYEMIIEQLLNEDLCNVCFATTERETVMSVM</sequence>
<gene>
    <name evidence="5" type="ORF">TBRA_LOCUS10624</name>
</gene>
<evidence type="ECO:0000313" key="6">
    <source>
        <dbReference type="Proteomes" id="UP000479190"/>
    </source>
</evidence>
<dbReference type="Gene3D" id="1.25.40.20">
    <property type="entry name" value="Ankyrin repeat-containing domain"/>
    <property type="match status" value="4"/>
</dbReference>
<keyword evidence="1" id="KW-0677">Repeat</keyword>
<dbReference type="Pfam" id="PF00023">
    <property type="entry name" value="Ank"/>
    <property type="match status" value="1"/>
</dbReference>
<dbReference type="InterPro" id="IPR036770">
    <property type="entry name" value="Ankyrin_rpt-contain_sf"/>
</dbReference>
<feature type="repeat" description="ANK" evidence="3">
    <location>
        <begin position="599"/>
        <end position="631"/>
    </location>
</feature>
<keyword evidence="2 3" id="KW-0040">ANK repeat</keyword>
<reference evidence="5 6" key="1">
    <citation type="submission" date="2020-02" db="EMBL/GenBank/DDBJ databases">
        <authorList>
            <person name="Ferguson B K."/>
        </authorList>
    </citation>
    <scope>NUCLEOTIDE SEQUENCE [LARGE SCALE GENOMIC DNA]</scope>
</reference>
<feature type="region of interest" description="Disordered" evidence="4">
    <location>
        <begin position="395"/>
        <end position="420"/>
    </location>
</feature>